<name>A0A0C5AEA4_9CAUD</name>
<evidence type="ECO:0000313" key="1">
    <source>
        <dbReference type="EMBL" id="AJK27569.1"/>
    </source>
</evidence>
<dbReference type="KEGG" id="vg:26516687"/>
<dbReference type="Proteomes" id="UP000032135">
    <property type="component" value="Segment"/>
</dbReference>
<dbReference type="RefSeq" id="YP_009188217.1">
    <property type="nucleotide sequence ID" value="NC_028663.1"/>
</dbReference>
<dbReference type="InterPro" id="IPR021289">
    <property type="entry name" value="UvsY"/>
</dbReference>
<accession>A0A0C5AEA4</accession>
<organism evidence="1 2">
    <name type="scientific">Cyanophage P-TIM40</name>
    <dbReference type="NCBI Taxonomy" id="1589733"/>
    <lineage>
        <taxon>Viruses</taxon>
        <taxon>Duplodnaviria</taxon>
        <taxon>Heunggongvirae</taxon>
        <taxon>Uroviricota</taxon>
        <taxon>Caudoviricetes</taxon>
        <taxon>Pantevenvirales</taxon>
        <taxon>Kyanoviridae</taxon>
        <taxon>Libanvirus</taxon>
        <taxon>Libanvirus ptim40</taxon>
    </lineage>
</organism>
<protein>
    <submittedName>
        <fullName evidence="1">UvsY</fullName>
    </submittedName>
</protein>
<dbReference type="OrthoDB" id="16211at10239"/>
<evidence type="ECO:0000313" key="2">
    <source>
        <dbReference type="Proteomes" id="UP000032135"/>
    </source>
</evidence>
<dbReference type="EMBL" id="KP211958">
    <property type="protein sequence ID" value="AJK27569.1"/>
    <property type="molecule type" value="Genomic_DNA"/>
</dbReference>
<dbReference type="GeneID" id="26516687"/>
<proteinExistence type="predicted"/>
<keyword evidence="2" id="KW-1185">Reference proteome</keyword>
<dbReference type="Pfam" id="PF11056">
    <property type="entry name" value="UvsY"/>
    <property type="match status" value="1"/>
</dbReference>
<sequence>MNLNKIEEMWEKDSELHRELPELLANDSLETAKLHSKYLRWLNQFRLMLSEAERDIKVMRLEKWQYYSGKKTDEDGKAFPYKVMKGDLSVYMDGDNDLCRLTAKIHYIETCINCCERILKQIDSRGFSIKNAFDIIKYYDIR</sequence>
<reference evidence="1 2" key="1">
    <citation type="submission" date="2014-11" db="EMBL/GenBank/DDBJ databases">
        <authorList>
            <person name="Fedida A."/>
            <person name="Lindell D."/>
        </authorList>
    </citation>
    <scope>NUCLEOTIDE SEQUENCE [LARGE SCALE GENOMIC DNA]</scope>
</reference>
<gene>
    <name evidence="1" type="primary">uvsY</name>
    <name evidence="1" type="ORF">PTIM40_142</name>
</gene>